<name>A0AA38BWS1_TAXCH</name>
<gene>
    <name evidence="3" type="ORF">KI387_034223</name>
</gene>
<dbReference type="SMART" id="SM01037">
    <property type="entry name" value="Bet_v_1"/>
    <property type="match status" value="1"/>
</dbReference>
<dbReference type="InterPro" id="IPR052006">
    <property type="entry name" value="MLP-like"/>
</dbReference>
<dbReference type="GO" id="GO:0006952">
    <property type="term" value="P:defense response"/>
    <property type="evidence" value="ECO:0007669"/>
    <property type="project" value="InterPro"/>
</dbReference>
<feature type="non-terminal residue" evidence="3">
    <location>
        <position position="124"/>
    </location>
</feature>
<dbReference type="Gene3D" id="3.30.530.20">
    <property type="match status" value="1"/>
</dbReference>
<sequence>MMAISLSLDLELKSPIKQYWDTIRAPSKLFPKIMPSFFKNIEIIEGEEVNVGCAKLIKYGEDVQLLTFAKEKVEVVDTANMCATYYLIEGELLGLLKAFKPTFKVAPLDDNSCIINWSVEIESA</sequence>
<dbReference type="SUPFAM" id="SSF55961">
    <property type="entry name" value="Bet v1-like"/>
    <property type="match status" value="1"/>
</dbReference>
<comment type="caution">
    <text evidence="3">The sequence shown here is derived from an EMBL/GenBank/DDBJ whole genome shotgun (WGS) entry which is preliminary data.</text>
</comment>
<evidence type="ECO:0000256" key="1">
    <source>
        <dbReference type="ARBA" id="ARBA00038242"/>
    </source>
</evidence>
<keyword evidence="4" id="KW-1185">Reference proteome</keyword>
<feature type="domain" description="Bet v I/Major latex protein" evidence="2">
    <location>
        <begin position="1"/>
        <end position="124"/>
    </location>
</feature>
<dbReference type="PANTHER" id="PTHR31338">
    <property type="entry name" value="POLYKETIDE CYCLASE/DEHYDRASE AND LIPID TRANSPORT SUPERFAMILY PROTEIN"/>
    <property type="match status" value="1"/>
</dbReference>
<dbReference type="InterPro" id="IPR023393">
    <property type="entry name" value="START-like_dom_sf"/>
</dbReference>
<dbReference type="Proteomes" id="UP000824469">
    <property type="component" value="Unassembled WGS sequence"/>
</dbReference>
<dbReference type="Pfam" id="PF00407">
    <property type="entry name" value="Bet_v_1"/>
    <property type="match status" value="1"/>
</dbReference>
<dbReference type="EMBL" id="JAHRHJ020003813">
    <property type="protein sequence ID" value="KAH9290106.1"/>
    <property type="molecule type" value="Genomic_DNA"/>
</dbReference>
<dbReference type="PANTHER" id="PTHR31338:SF16">
    <property type="entry name" value="POLYKETIDE CYCLASE_DEHYDRASE AND LIPID TRANSPORT SUPERFAMILY PROTEIN"/>
    <property type="match status" value="1"/>
</dbReference>
<proteinExistence type="inferred from homology"/>
<evidence type="ECO:0000313" key="4">
    <source>
        <dbReference type="Proteomes" id="UP000824469"/>
    </source>
</evidence>
<dbReference type="InterPro" id="IPR000916">
    <property type="entry name" value="Bet_v_I/MLP"/>
</dbReference>
<dbReference type="AlphaFoldDB" id="A0AA38BWS1"/>
<comment type="similarity">
    <text evidence="1">Belongs to the MLP family.</text>
</comment>
<protein>
    <recommendedName>
        <fullName evidence="2">Bet v I/Major latex protein domain-containing protein</fullName>
    </recommendedName>
</protein>
<evidence type="ECO:0000313" key="3">
    <source>
        <dbReference type="EMBL" id="KAH9290106.1"/>
    </source>
</evidence>
<dbReference type="OMA" id="FEPVGNT"/>
<accession>A0AA38BWS1</accession>
<organism evidence="3 4">
    <name type="scientific">Taxus chinensis</name>
    <name type="common">Chinese yew</name>
    <name type="synonym">Taxus wallichiana var. chinensis</name>
    <dbReference type="NCBI Taxonomy" id="29808"/>
    <lineage>
        <taxon>Eukaryota</taxon>
        <taxon>Viridiplantae</taxon>
        <taxon>Streptophyta</taxon>
        <taxon>Embryophyta</taxon>
        <taxon>Tracheophyta</taxon>
        <taxon>Spermatophyta</taxon>
        <taxon>Pinopsida</taxon>
        <taxon>Pinidae</taxon>
        <taxon>Conifers II</taxon>
        <taxon>Cupressales</taxon>
        <taxon>Taxaceae</taxon>
        <taxon>Taxus</taxon>
    </lineage>
</organism>
<evidence type="ECO:0000259" key="2">
    <source>
        <dbReference type="SMART" id="SM01037"/>
    </source>
</evidence>
<reference evidence="3 4" key="1">
    <citation type="journal article" date="2021" name="Nat. Plants">
        <title>The Taxus genome provides insights into paclitaxel biosynthesis.</title>
        <authorList>
            <person name="Xiong X."/>
            <person name="Gou J."/>
            <person name="Liao Q."/>
            <person name="Li Y."/>
            <person name="Zhou Q."/>
            <person name="Bi G."/>
            <person name="Li C."/>
            <person name="Du R."/>
            <person name="Wang X."/>
            <person name="Sun T."/>
            <person name="Guo L."/>
            <person name="Liang H."/>
            <person name="Lu P."/>
            <person name="Wu Y."/>
            <person name="Zhang Z."/>
            <person name="Ro D.K."/>
            <person name="Shang Y."/>
            <person name="Huang S."/>
            <person name="Yan J."/>
        </authorList>
    </citation>
    <scope>NUCLEOTIDE SEQUENCE [LARGE SCALE GENOMIC DNA]</scope>
    <source>
        <strain evidence="3">Ta-2019</strain>
    </source>
</reference>